<dbReference type="GO" id="GO:0016829">
    <property type="term" value="F:lyase activity"/>
    <property type="evidence" value="ECO:0007669"/>
    <property type="project" value="InterPro"/>
</dbReference>
<dbReference type="Pfam" id="PF07940">
    <property type="entry name" value="Hepar_II_III_C"/>
    <property type="match status" value="1"/>
</dbReference>
<sequence length="633" mass="72413">MVAALGMVSFKANAYTERNMLQKVADEATLKKVLVMNQKWVPYPAYTDRAAWDSLMGPNKQRLIQAGEKLLNYKWQLIPATAYVEYERSGNRKIMENPFNDNRNALNALMLAELAEGKGRFIDQLFDGVFMSCEMNSWVLSAHLPRQSSKRSLPDFREQIIDLGSGNYGALLSWIHYFFRPSFDKINPVVSLQLRKCIKERILDPYMNDDSMWWMAFNWKPGEIINNWNPWCNSNSILCFFLMENDKDRLAKAVYRSMQSVDKFINFVKSDGACEEGTSYWGHAAGKLYDYLQILFEGTGGQISLFDEPMIRRMGEYMSRSYVGNGWVVNFADASAQGGGDPLLIYRYGKAVNSQEMMQFAAYLLNGRKPYASMGSDAFRSLQSLLCCNELAKMTPKHDMPDVTWYPETEFCYMKNKKGMFVAAKGGFNNESHNHNDAGTFSLYLNTIPVIIDAGVGTYTKQTFSKDRYKIWTMQSNYHNLPMINGVPQKFGQEYKATDVACNEKKRTFSADIATAYPEEAKVKSWVRSYTLGDNKLSIQDVFALKEAVAPNQINFLSWGKVTFPSEGKIRIEVKGQKVEISYPAQFKPELETIKLDDVRLSKVWGPEIYRITLKTDEKKVNGKYNFVVQPVK</sequence>
<accession>J9FX09</accession>
<feature type="domain" description="Heparinase II/III-like C-terminal" evidence="2">
    <location>
        <begin position="402"/>
        <end position="548"/>
    </location>
</feature>
<reference evidence="3" key="1">
    <citation type="journal article" date="2012" name="PLoS ONE">
        <title>Gene sets for utilization of primary and secondary nutrition supplies in the distal gut of endangered iberian lynx.</title>
        <authorList>
            <person name="Alcaide M."/>
            <person name="Messina E."/>
            <person name="Richter M."/>
            <person name="Bargiela R."/>
            <person name="Peplies J."/>
            <person name="Huws S.A."/>
            <person name="Newbold C.J."/>
            <person name="Golyshin P.N."/>
            <person name="Simon M.A."/>
            <person name="Lopez G."/>
            <person name="Yakimov M.M."/>
            <person name="Ferrer M."/>
        </authorList>
    </citation>
    <scope>NUCLEOTIDE SEQUENCE</scope>
</reference>
<evidence type="ECO:0000256" key="1">
    <source>
        <dbReference type="ARBA" id="ARBA00004196"/>
    </source>
</evidence>
<dbReference type="InterPro" id="IPR008929">
    <property type="entry name" value="Chondroitin_lyas"/>
</dbReference>
<dbReference type="InterPro" id="IPR012480">
    <property type="entry name" value="Hepar_II_III_C"/>
</dbReference>
<comment type="subcellular location">
    <subcellularLocation>
        <location evidence="1">Cell envelope</location>
    </subcellularLocation>
</comment>
<dbReference type="SUPFAM" id="SSF48230">
    <property type="entry name" value="Chondroitin AC/alginate lyase"/>
    <property type="match status" value="1"/>
</dbReference>
<proteinExistence type="predicted"/>
<dbReference type="EMBL" id="AMCI01003984">
    <property type="protein sequence ID" value="EJW99048.1"/>
    <property type="molecule type" value="Genomic_DNA"/>
</dbReference>
<dbReference type="Gene3D" id="2.70.98.70">
    <property type="match status" value="1"/>
</dbReference>
<organism evidence="3">
    <name type="scientific">gut metagenome</name>
    <dbReference type="NCBI Taxonomy" id="749906"/>
    <lineage>
        <taxon>unclassified sequences</taxon>
        <taxon>metagenomes</taxon>
        <taxon>organismal metagenomes</taxon>
    </lineage>
</organism>
<protein>
    <submittedName>
        <fullName evidence="3">Heparinase II/III family protein</fullName>
    </submittedName>
</protein>
<evidence type="ECO:0000259" key="2">
    <source>
        <dbReference type="Pfam" id="PF07940"/>
    </source>
</evidence>
<name>J9FX09_9ZZZZ</name>
<dbReference type="GO" id="GO:0030313">
    <property type="term" value="C:cell envelope"/>
    <property type="evidence" value="ECO:0007669"/>
    <property type="project" value="UniProtKB-SubCell"/>
</dbReference>
<evidence type="ECO:0000313" key="3">
    <source>
        <dbReference type="EMBL" id="EJW99048.1"/>
    </source>
</evidence>
<dbReference type="Gene3D" id="1.50.10.100">
    <property type="entry name" value="Chondroitin AC/alginate lyase"/>
    <property type="match status" value="1"/>
</dbReference>
<gene>
    <name evidence="3" type="ORF">EVA_12845</name>
</gene>
<comment type="caution">
    <text evidence="3">The sequence shown here is derived from an EMBL/GenBank/DDBJ whole genome shotgun (WGS) entry which is preliminary data.</text>
</comment>
<dbReference type="AlphaFoldDB" id="J9FX09"/>